<dbReference type="SUPFAM" id="SSF161098">
    <property type="entry name" value="MetI-like"/>
    <property type="match status" value="1"/>
</dbReference>
<keyword evidence="4" id="KW-1003">Cell membrane</keyword>
<evidence type="ECO:0000256" key="3">
    <source>
        <dbReference type="ARBA" id="ARBA00022448"/>
    </source>
</evidence>
<evidence type="ECO:0000256" key="5">
    <source>
        <dbReference type="ARBA" id="ARBA00022692"/>
    </source>
</evidence>
<dbReference type="EMBL" id="CP020028">
    <property type="protein sequence ID" value="ASR45299.1"/>
    <property type="molecule type" value="Genomic_DNA"/>
</dbReference>
<dbReference type="InterPro" id="IPR000515">
    <property type="entry name" value="MetI-like"/>
</dbReference>
<feature type="domain" description="ABC transmembrane type-1" evidence="9">
    <location>
        <begin position="60"/>
        <end position="264"/>
    </location>
</feature>
<dbReference type="PANTHER" id="PTHR42929:SF1">
    <property type="entry name" value="INNER MEMBRANE ABC TRANSPORTER PERMEASE PROTEIN YDCU-RELATED"/>
    <property type="match status" value="1"/>
</dbReference>
<name>A0A222WG19_9BACL</name>
<evidence type="ECO:0000259" key="9">
    <source>
        <dbReference type="PROSITE" id="PS50928"/>
    </source>
</evidence>
<keyword evidence="6 8" id="KW-1133">Transmembrane helix</keyword>
<feature type="transmembrane region" description="Helical" evidence="8">
    <location>
        <begin position="97"/>
        <end position="119"/>
    </location>
</feature>
<dbReference type="Gene3D" id="1.10.3720.10">
    <property type="entry name" value="MetI-like"/>
    <property type="match status" value="1"/>
</dbReference>
<dbReference type="Proteomes" id="UP000214666">
    <property type="component" value="Chromosome"/>
</dbReference>
<organism evidence="10 11">
    <name type="scientific">Paenibacillus kribbensis</name>
    <dbReference type="NCBI Taxonomy" id="172713"/>
    <lineage>
        <taxon>Bacteria</taxon>
        <taxon>Bacillati</taxon>
        <taxon>Bacillota</taxon>
        <taxon>Bacilli</taxon>
        <taxon>Bacillales</taxon>
        <taxon>Paenibacillaceae</taxon>
        <taxon>Paenibacillus</taxon>
    </lineage>
</organism>
<protein>
    <submittedName>
        <fullName evidence="10">ABC transporter permease</fullName>
    </submittedName>
</protein>
<sequence length="273" mass="30299">MGMVRHKIFFLTPIMIIFSFFFLYPLVILVLTSLRSEGDGAMTLHNYTQILTDPYYSKALVNSLLLSLAATVSSLVLAGLLAFFLARNEFKGKTLYFTLLTFPMSLPGVVVGFMVIILFGTTGVMPMLSKWLTGTPSMAFAYTITGILLAYLYFEIPRVILSLYGAIQHFDRTLEEAARTLGASPWQAIRYVVLPTVFPIFIASGALAFSTSMSAFGTAFTLTNDFDILPILMYNEFTLSFKIEVASAIAVVIGMICVLMNLTNRIIMERGMR</sequence>
<feature type="transmembrane region" description="Helical" evidence="8">
    <location>
        <begin position="9"/>
        <end position="34"/>
    </location>
</feature>
<proteinExistence type="inferred from homology"/>
<comment type="subcellular location">
    <subcellularLocation>
        <location evidence="1 8">Cell membrane</location>
        <topology evidence="1 8">Multi-pass membrane protein</topology>
    </subcellularLocation>
</comment>
<feature type="transmembrane region" description="Helical" evidence="8">
    <location>
        <begin position="245"/>
        <end position="263"/>
    </location>
</feature>
<feature type="transmembrane region" description="Helical" evidence="8">
    <location>
        <begin position="188"/>
        <end position="209"/>
    </location>
</feature>
<keyword evidence="11" id="KW-1185">Reference proteome</keyword>
<evidence type="ECO:0000313" key="10">
    <source>
        <dbReference type="EMBL" id="ASR45299.1"/>
    </source>
</evidence>
<dbReference type="AlphaFoldDB" id="A0A222WG19"/>
<dbReference type="InterPro" id="IPR035906">
    <property type="entry name" value="MetI-like_sf"/>
</dbReference>
<feature type="transmembrane region" description="Helical" evidence="8">
    <location>
        <begin position="64"/>
        <end position="85"/>
    </location>
</feature>
<comment type="similarity">
    <text evidence="2">Belongs to the binding-protein-dependent transport system permease family. CysTW subfamily.</text>
</comment>
<evidence type="ECO:0000256" key="4">
    <source>
        <dbReference type="ARBA" id="ARBA00022475"/>
    </source>
</evidence>
<evidence type="ECO:0000256" key="6">
    <source>
        <dbReference type="ARBA" id="ARBA00022989"/>
    </source>
</evidence>
<dbReference type="CDD" id="cd06261">
    <property type="entry name" value="TM_PBP2"/>
    <property type="match status" value="1"/>
</dbReference>
<gene>
    <name evidence="10" type="ORF">B4V02_00540</name>
</gene>
<feature type="transmembrane region" description="Helical" evidence="8">
    <location>
        <begin position="139"/>
        <end position="167"/>
    </location>
</feature>
<keyword evidence="5 8" id="KW-0812">Transmembrane</keyword>
<dbReference type="GO" id="GO:0055085">
    <property type="term" value="P:transmembrane transport"/>
    <property type="evidence" value="ECO:0007669"/>
    <property type="project" value="InterPro"/>
</dbReference>
<evidence type="ECO:0000256" key="8">
    <source>
        <dbReference type="RuleBase" id="RU363032"/>
    </source>
</evidence>
<dbReference type="Pfam" id="PF00528">
    <property type="entry name" value="BPD_transp_1"/>
    <property type="match status" value="1"/>
</dbReference>
<evidence type="ECO:0000256" key="2">
    <source>
        <dbReference type="ARBA" id="ARBA00007069"/>
    </source>
</evidence>
<evidence type="ECO:0000256" key="1">
    <source>
        <dbReference type="ARBA" id="ARBA00004651"/>
    </source>
</evidence>
<dbReference type="GO" id="GO:0005886">
    <property type="term" value="C:plasma membrane"/>
    <property type="evidence" value="ECO:0007669"/>
    <property type="project" value="UniProtKB-SubCell"/>
</dbReference>
<dbReference type="KEGG" id="pkb:B4V02_00540"/>
<evidence type="ECO:0000313" key="11">
    <source>
        <dbReference type="Proteomes" id="UP000214666"/>
    </source>
</evidence>
<keyword evidence="3 8" id="KW-0813">Transport</keyword>
<keyword evidence="7 8" id="KW-0472">Membrane</keyword>
<reference evidence="10 11" key="1">
    <citation type="submission" date="2017-03" db="EMBL/GenBank/DDBJ databases">
        <title>Complete genome sequence of Paenibacillus Kribbensis producing bioflocculants.</title>
        <authorList>
            <person name="Lee H.-G."/>
            <person name="Oh H.-M."/>
        </authorList>
    </citation>
    <scope>NUCLEOTIDE SEQUENCE [LARGE SCALE GENOMIC DNA]</scope>
    <source>
        <strain evidence="10 11">AM49</strain>
    </source>
</reference>
<dbReference type="STRING" id="172713.GCA_001705305_03040"/>
<dbReference type="OrthoDB" id="9795403at2"/>
<accession>A0A222WG19</accession>
<dbReference type="PANTHER" id="PTHR42929">
    <property type="entry name" value="INNER MEMBRANE ABC TRANSPORTER PERMEASE PROTEIN YDCU-RELATED-RELATED"/>
    <property type="match status" value="1"/>
</dbReference>
<evidence type="ECO:0000256" key="7">
    <source>
        <dbReference type="ARBA" id="ARBA00023136"/>
    </source>
</evidence>
<dbReference type="PROSITE" id="PS50928">
    <property type="entry name" value="ABC_TM1"/>
    <property type="match status" value="1"/>
</dbReference>